<dbReference type="Pfam" id="PF00392">
    <property type="entry name" value="GntR"/>
    <property type="match status" value="1"/>
</dbReference>
<evidence type="ECO:0000313" key="6">
    <source>
        <dbReference type="Proteomes" id="UP000030564"/>
    </source>
</evidence>
<dbReference type="InterPro" id="IPR011711">
    <property type="entry name" value="GntR_C"/>
</dbReference>
<evidence type="ECO:0000256" key="2">
    <source>
        <dbReference type="ARBA" id="ARBA00023125"/>
    </source>
</evidence>
<proteinExistence type="predicted"/>
<sequence length="231" mass="25893">MASQTVTAKQLEVQRIVDVLSRAIAQHRLKPGTRLIEAQIVETLQANRNHVQVALQRLAMQRIITIEPNRGAMVSQPSAREAREVFAARRAIERAIVECITPAIMQKQHERISRHLNNERAATNATDRRAIVRELSEFHLMLGEICGNTVLSEILANLMVRSSLIVALYQRNDVPSCASDEHQDIITALQQGERDKAVAVMLEHLDELEAQLALEQQPEPDINLREALAGL</sequence>
<dbReference type="InterPro" id="IPR036388">
    <property type="entry name" value="WH-like_DNA-bd_sf"/>
</dbReference>
<dbReference type="InterPro" id="IPR000524">
    <property type="entry name" value="Tscrpt_reg_HTH_GntR"/>
</dbReference>
<dbReference type="PANTHER" id="PTHR43537:SF53">
    <property type="entry name" value="HTH-TYPE TRANSCRIPTIONAL REPRESSOR NANR"/>
    <property type="match status" value="1"/>
</dbReference>
<dbReference type="SMART" id="SM00895">
    <property type="entry name" value="FCD"/>
    <property type="match status" value="1"/>
</dbReference>
<dbReference type="GO" id="GO:0003700">
    <property type="term" value="F:DNA-binding transcription factor activity"/>
    <property type="evidence" value="ECO:0007669"/>
    <property type="project" value="InterPro"/>
</dbReference>
<dbReference type="OrthoDB" id="5243844at2"/>
<name>A0A0A6D6K1_9PSED</name>
<dbReference type="Pfam" id="PF07729">
    <property type="entry name" value="FCD"/>
    <property type="match status" value="1"/>
</dbReference>
<dbReference type="Gene3D" id="1.20.120.530">
    <property type="entry name" value="GntR ligand-binding domain-like"/>
    <property type="match status" value="1"/>
</dbReference>
<dbReference type="SUPFAM" id="SSF46785">
    <property type="entry name" value="Winged helix' DNA-binding domain"/>
    <property type="match status" value="1"/>
</dbReference>
<dbReference type="InterPro" id="IPR036390">
    <property type="entry name" value="WH_DNA-bd_sf"/>
</dbReference>
<keyword evidence="3" id="KW-0804">Transcription</keyword>
<evidence type="ECO:0000256" key="3">
    <source>
        <dbReference type="ARBA" id="ARBA00023163"/>
    </source>
</evidence>
<gene>
    <name evidence="5" type="ORF">NZ35_20995</name>
</gene>
<organism evidence="5 6">
    <name type="scientific">Pseudomonas chlororaphis</name>
    <dbReference type="NCBI Taxonomy" id="587753"/>
    <lineage>
        <taxon>Bacteria</taxon>
        <taxon>Pseudomonadati</taxon>
        <taxon>Pseudomonadota</taxon>
        <taxon>Gammaproteobacteria</taxon>
        <taxon>Pseudomonadales</taxon>
        <taxon>Pseudomonadaceae</taxon>
        <taxon>Pseudomonas</taxon>
    </lineage>
</organism>
<comment type="caution">
    <text evidence="5">The sequence shown here is derived from an EMBL/GenBank/DDBJ whole genome shotgun (WGS) entry which is preliminary data.</text>
</comment>
<dbReference type="GO" id="GO:0003677">
    <property type="term" value="F:DNA binding"/>
    <property type="evidence" value="ECO:0007669"/>
    <property type="project" value="UniProtKB-KW"/>
</dbReference>
<dbReference type="Proteomes" id="UP000030564">
    <property type="component" value="Unassembled WGS sequence"/>
</dbReference>
<dbReference type="SMART" id="SM00345">
    <property type="entry name" value="HTH_GNTR"/>
    <property type="match status" value="1"/>
</dbReference>
<dbReference type="EMBL" id="JSFK01000023">
    <property type="protein sequence ID" value="KHA71383.1"/>
    <property type="molecule type" value="Genomic_DNA"/>
</dbReference>
<evidence type="ECO:0000313" key="5">
    <source>
        <dbReference type="EMBL" id="KHA71383.1"/>
    </source>
</evidence>
<dbReference type="InterPro" id="IPR008920">
    <property type="entry name" value="TF_FadR/GntR_C"/>
</dbReference>
<evidence type="ECO:0000256" key="1">
    <source>
        <dbReference type="ARBA" id="ARBA00023015"/>
    </source>
</evidence>
<keyword evidence="1" id="KW-0805">Transcription regulation</keyword>
<dbReference type="PATRIC" id="fig|587753.9.peg.2849"/>
<evidence type="ECO:0000259" key="4">
    <source>
        <dbReference type="PROSITE" id="PS50949"/>
    </source>
</evidence>
<feature type="domain" description="HTH gntR-type" evidence="4">
    <location>
        <begin position="10"/>
        <end position="77"/>
    </location>
</feature>
<dbReference type="PROSITE" id="PS50949">
    <property type="entry name" value="HTH_GNTR"/>
    <property type="match status" value="1"/>
</dbReference>
<dbReference type="SUPFAM" id="SSF48008">
    <property type="entry name" value="GntR ligand-binding domain-like"/>
    <property type="match status" value="1"/>
</dbReference>
<reference evidence="5 6" key="1">
    <citation type="submission" date="2014-10" db="EMBL/GenBank/DDBJ databases">
        <title>Draft genome sequence of Pseudomonas chlororaphis EA105.</title>
        <authorList>
            <person name="McCully L.M."/>
            <person name="Bitzer A.S."/>
            <person name="Spence C."/>
            <person name="Bais H."/>
            <person name="Silby M.W."/>
        </authorList>
    </citation>
    <scope>NUCLEOTIDE SEQUENCE [LARGE SCALE GENOMIC DNA]</scope>
    <source>
        <strain evidence="5 6">EA105</strain>
    </source>
</reference>
<protein>
    <submittedName>
        <fullName evidence="5">GntR family transcriptional regulator</fullName>
    </submittedName>
</protein>
<keyword evidence="2" id="KW-0238">DNA-binding</keyword>
<dbReference type="AlphaFoldDB" id="A0A0A6D6K1"/>
<accession>A0A0A6D6K1</accession>
<dbReference type="PANTHER" id="PTHR43537">
    <property type="entry name" value="TRANSCRIPTIONAL REGULATOR, GNTR FAMILY"/>
    <property type="match status" value="1"/>
</dbReference>
<dbReference type="Gene3D" id="1.10.10.10">
    <property type="entry name" value="Winged helix-like DNA-binding domain superfamily/Winged helix DNA-binding domain"/>
    <property type="match status" value="1"/>
</dbReference>